<dbReference type="InterPro" id="IPR001005">
    <property type="entry name" value="SANT/Myb"/>
</dbReference>
<dbReference type="Gene3D" id="1.10.10.60">
    <property type="entry name" value="Homeodomain-like"/>
    <property type="match status" value="1"/>
</dbReference>
<keyword evidence="5" id="KW-1185">Reference proteome</keyword>
<dbReference type="Proteomes" id="UP000593564">
    <property type="component" value="Unassembled WGS sequence"/>
</dbReference>
<feature type="region of interest" description="Disordered" evidence="2">
    <location>
        <begin position="1"/>
        <end position="40"/>
    </location>
</feature>
<sequence length="343" mass="38505">MATESNNVQENDACPTHGVDGQQATAEGTDDKSKSQRLPRWTRQETLILIEGKQVAENQGQKGHRSISVFGLDQLESKWDTVSSFCRGHGVNRGPVKCRKRWSNLVGDFRKIKTWDSQVKEEAKSFWMLGNDSRREKKLPGFFDREVYDALDGKASTATAYPPTLVTITADAKRENGVEPAVAEGEDEEEEEEAAEAEDGLFSDFQQLVHEGNGRSKENVGAADSPTKTVPAPMPMPISEKQYQPFSQAYYDQGVTKQKQQGLNFWRGSLSQEGWKRRRLALDGCEERFIKVLEKNSNMLNAQLEAQNINYQLDREQRKEQNDSLVGALSKITDALGMIANKL</sequence>
<dbReference type="EMBL" id="JACBKZ010000014">
    <property type="protein sequence ID" value="KAF5932828.1"/>
    <property type="molecule type" value="Genomic_DNA"/>
</dbReference>
<organism evidence="4 5">
    <name type="scientific">Camellia sinensis</name>
    <name type="common">Tea plant</name>
    <name type="synonym">Thea sinensis</name>
    <dbReference type="NCBI Taxonomy" id="4442"/>
    <lineage>
        <taxon>Eukaryota</taxon>
        <taxon>Viridiplantae</taxon>
        <taxon>Streptophyta</taxon>
        <taxon>Embryophyta</taxon>
        <taxon>Tracheophyta</taxon>
        <taxon>Spermatophyta</taxon>
        <taxon>Magnoliopsida</taxon>
        <taxon>eudicotyledons</taxon>
        <taxon>Gunneridae</taxon>
        <taxon>Pentapetalae</taxon>
        <taxon>asterids</taxon>
        <taxon>Ericales</taxon>
        <taxon>Theaceae</taxon>
        <taxon>Camellia</taxon>
    </lineage>
</organism>
<proteinExistence type="predicted"/>
<feature type="region of interest" description="Disordered" evidence="2">
    <location>
        <begin position="214"/>
        <end position="236"/>
    </location>
</feature>
<protein>
    <recommendedName>
        <fullName evidence="3">Myb-like domain-containing protein</fullName>
    </recommendedName>
</protein>
<dbReference type="AlphaFoldDB" id="A0A7J7FZ18"/>
<evidence type="ECO:0000313" key="5">
    <source>
        <dbReference type="Proteomes" id="UP000593564"/>
    </source>
</evidence>
<dbReference type="PANTHER" id="PTHR47211">
    <property type="entry name" value="TRIHELIX TRANSCRIPTION FACTOR ASR3"/>
    <property type="match status" value="1"/>
</dbReference>
<dbReference type="Pfam" id="PF13837">
    <property type="entry name" value="Myb_DNA-bind_4"/>
    <property type="match status" value="1"/>
</dbReference>
<dbReference type="PANTHER" id="PTHR47211:SF3">
    <property type="entry name" value="TRIHELIX TRANSCRIPTION FACTOR ASR3-LIKE"/>
    <property type="match status" value="1"/>
</dbReference>
<gene>
    <name evidence="4" type="ORF">HYC85_028999</name>
</gene>
<dbReference type="PROSITE" id="PS50090">
    <property type="entry name" value="MYB_LIKE"/>
    <property type="match status" value="1"/>
</dbReference>
<dbReference type="InterPro" id="IPR044822">
    <property type="entry name" value="Myb_DNA-bind_4"/>
</dbReference>
<name>A0A7J7FZ18_CAMSI</name>
<evidence type="ECO:0000256" key="1">
    <source>
        <dbReference type="SAM" id="Coils"/>
    </source>
</evidence>
<feature type="compositionally biased region" description="Polar residues" evidence="2">
    <location>
        <begin position="1"/>
        <end position="10"/>
    </location>
</feature>
<evidence type="ECO:0000313" key="4">
    <source>
        <dbReference type="EMBL" id="KAF5932828.1"/>
    </source>
</evidence>
<comment type="caution">
    <text evidence="4">The sequence shown here is derived from an EMBL/GenBank/DDBJ whole genome shotgun (WGS) entry which is preliminary data.</text>
</comment>
<accession>A0A7J7FZ18</accession>
<evidence type="ECO:0000256" key="2">
    <source>
        <dbReference type="SAM" id="MobiDB-lite"/>
    </source>
</evidence>
<evidence type="ECO:0000259" key="3">
    <source>
        <dbReference type="PROSITE" id="PS50090"/>
    </source>
</evidence>
<reference evidence="4 5" key="2">
    <citation type="submission" date="2020-07" db="EMBL/GenBank/DDBJ databases">
        <title>Genome assembly of wild tea tree DASZ reveals pedigree and selection history of tea varieties.</title>
        <authorList>
            <person name="Zhang W."/>
        </authorList>
    </citation>
    <scope>NUCLEOTIDE SEQUENCE [LARGE SCALE GENOMIC DNA]</scope>
    <source>
        <strain evidence="5">cv. G240</strain>
        <tissue evidence="4">Leaf</tissue>
    </source>
</reference>
<reference evidence="5" key="1">
    <citation type="journal article" date="2020" name="Nat. Commun.">
        <title>Genome assembly of wild tea tree DASZ reveals pedigree and selection history of tea varieties.</title>
        <authorList>
            <person name="Zhang W."/>
            <person name="Zhang Y."/>
            <person name="Qiu H."/>
            <person name="Guo Y."/>
            <person name="Wan H."/>
            <person name="Zhang X."/>
            <person name="Scossa F."/>
            <person name="Alseekh S."/>
            <person name="Zhang Q."/>
            <person name="Wang P."/>
            <person name="Xu L."/>
            <person name="Schmidt M.H."/>
            <person name="Jia X."/>
            <person name="Li D."/>
            <person name="Zhu A."/>
            <person name="Guo F."/>
            <person name="Chen W."/>
            <person name="Ni D."/>
            <person name="Usadel B."/>
            <person name="Fernie A.R."/>
            <person name="Wen W."/>
        </authorList>
    </citation>
    <scope>NUCLEOTIDE SEQUENCE [LARGE SCALE GENOMIC DNA]</scope>
    <source>
        <strain evidence="5">cv. G240</strain>
    </source>
</reference>
<feature type="domain" description="Myb-like" evidence="3">
    <location>
        <begin position="33"/>
        <end position="106"/>
    </location>
</feature>
<keyword evidence="1" id="KW-0175">Coiled coil</keyword>
<feature type="coiled-coil region" evidence="1">
    <location>
        <begin position="290"/>
        <end position="321"/>
    </location>
</feature>